<feature type="region of interest" description="Disordered" evidence="5">
    <location>
        <begin position="64"/>
        <end position="113"/>
    </location>
</feature>
<dbReference type="Pfam" id="PF07842">
    <property type="entry name" value="GCFC"/>
    <property type="match status" value="1"/>
</dbReference>
<dbReference type="EMBL" id="AP028920">
    <property type="protein sequence ID" value="BET01019.1"/>
    <property type="molecule type" value="Genomic_DNA"/>
</dbReference>
<feature type="region of interest" description="Disordered" evidence="5">
    <location>
        <begin position="125"/>
        <end position="154"/>
    </location>
</feature>
<evidence type="ECO:0000313" key="8">
    <source>
        <dbReference type="Proteomes" id="UP001307889"/>
    </source>
</evidence>
<keyword evidence="4" id="KW-0175">Coiled coil</keyword>
<organism evidence="7 8">
    <name type="scientific">Nesidiocoris tenuis</name>
    <dbReference type="NCBI Taxonomy" id="355587"/>
    <lineage>
        <taxon>Eukaryota</taxon>
        <taxon>Metazoa</taxon>
        <taxon>Ecdysozoa</taxon>
        <taxon>Arthropoda</taxon>
        <taxon>Hexapoda</taxon>
        <taxon>Insecta</taxon>
        <taxon>Pterygota</taxon>
        <taxon>Neoptera</taxon>
        <taxon>Paraneoptera</taxon>
        <taxon>Hemiptera</taxon>
        <taxon>Heteroptera</taxon>
        <taxon>Panheteroptera</taxon>
        <taxon>Cimicomorpha</taxon>
        <taxon>Miridae</taxon>
        <taxon>Dicyphina</taxon>
        <taxon>Nesidiocoris</taxon>
    </lineage>
</organism>
<dbReference type="PANTHER" id="PTHR12214:SF0">
    <property type="entry name" value="LD29489P"/>
    <property type="match status" value="1"/>
</dbReference>
<sequence length="806" mass="91889">MSLFKKPKRNLRIRGITEPEDGENDPVETVRMPNQTAADTKKAKAIKPAKQTLLSFEEDLEGDDGEVFKVKKSAQSKKIKKQLDKEKKKKKEKSSPADETGDEKSKQISSLDQDIVIKLKNTFPILNGREAEKADPDGNSSEEDESSKLGNPVHRFTRKTDLVIERGKIPDAATIHAARKQRQHVREMGEVVAVPSEAENFENSKSRLVREDDNDASDGEEERINLAVNLAHEDRMRRKAEFEAAQHVDFEESDKGEEEEWEAQQIRKGVTGAQIAAVQQETMYYQQYMGSVAMAPLAGPVSTDIMDMAPMETVSSVFPPLPSSATNEPQLVINKLRERLAELKDVHRRHCLDRDAAETEVAELSAENDKLRDNTPRLAERFRHYQDLRGYVTDLVDCLDEKILVIKLLEERAESLYSVRLTECLARRRQDVVDQSQELAPSKGRERDEGATRRIAEREGRRIRRQRARELKGFTDHVEGMSSDEEITETEQINVRSQRDVIDQDAKHVFEDVLEEFSTIDGVLKRFERWKQFDLEAYTEAYVGLCLPKLLGPLIRLQVLFWNPFTQGALDLEKSQWYNSLLQFSFDKEETEEKLRNDPDVQLIPRIVEKCLLPKLTRMVLHCWDPLSSTQTVSLVGLVTKYIQDYPTVTHNSKCLNELLKAVVDKLKDAVENDVFIPLYPRQKMAEAKVNAFFMRQCAVATKLLSNAVRWQGIISDNLLSEIALDALLTRYLVTAMRLSPSLQAATLCQMVGSALPRIWLQVCIHPPQLTPFLNEAKNIAKQLDFDKPIERDALERMGSILKALS</sequence>
<evidence type="ECO:0000259" key="6">
    <source>
        <dbReference type="Pfam" id="PF07842"/>
    </source>
</evidence>
<comment type="similarity">
    <text evidence="2">Belongs to the GCF family.</text>
</comment>
<dbReference type="Proteomes" id="UP001307889">
    <property type="component" value="Chromosome 12"/>
</dbReference>
<accession>A0ABN7B9S8</accession>
<keyword evidence="8" id="KW-1185">Reference proteome</keyword>
<gene>
    <name evidence="7" type="ORF">NTJ_13835</name>
</gene>
<feature type="compositionally biased region" description="Basic residues" evidence="5">
    <location>
        <begin position="1"/>
        <end position="12"/>
    </location>
</feature>
<name>A0ABN7B9S8_9HEMI</name>
<evidence type="ECO:0000256" key="4">
    <source>
        <dbReference type="SAM" id="Coils"/>
    </source>
</evidence>
<reference evidence="7 8" key="1">
    <citation type="submission" date="2023-09" db="EMBL/GenBank/DDBJ databases">
        <title>Nesidiocoris tenuis whole genome shotgun sequence.</title>
        <authorList>
            <person name="Shibata T."/>
            <person name="Shimoda M."/>
            <person name="Kobayashi T."/>
            <person name="Uehara T."/>
        </authorList>
    </citation>
    <scope>NUCLEOTIDE SEQUENCE [LARGE SCALE GENOMIC DNA]</scope>
    <source>
        <strain evidence="7 8">Japan</strain>
    </source>
</reference>
<evidence type="ECO:0000313" key="7">
    <source>
        <dbReference type="EMBL" id="BET01019.1"/>
    </source>
</evidence>
<feature type="coiled-coil region" evidence="4">
    <location>
        <begin position="354"/>
        <end position="381"/>
    </location>
</feature>
<dbReference type="InterPro" id="IPR012890">
    <property type="entry name" value="GCFC2-like"/>
</dbReference>
<evidence type="ECO:0000256" key="2">
    <source>
        <dbReference type="ARBA" id="ARBA00010801"/>
    </source>
</evidence>
<protein>
    <recommendedName>
        <fullName evidence="6">GCF C-terminal domain-containing protein</fullName>
    </recommendedName>
</protein>
<evidence type="ECO:0000256" key="5">
    <source>
        <dbReference type="SAM" id="MobiDB-lite"/>
    </source>
</evidence>
<comment type="subcellular location">
    <subcellularLocation>
        <location evidence="1">Nucleus</location>
    </subcellularLocation>
</comment>
<dbReference type="PANTHER" id="PTHR12214">
    <property type="entry name" value="GC-RICH SEQUENCE DNA-BINDING FACTOR"/>
    <property type="match status" value="1"/>
</dbReference>
<evidence type="ECO:0000256" key="1">
    <source>
        <dbReference type="ARBA" id="ARBA00004123"/>
    </source>
</evidence>
<feature type="region of interest" description="Disordered" evidence="5">
    <location>
        <begin position="1"/>
        <end position="47"/>
    </location>
</feature>
<feature type="compositionally biased region" description="Basic and acidic residues" evidence="5">
    <location>
        <begin position="443"/>
        <end position="454"/>
    </location>
</feature>
<feature type="domain" description="GCF C-terminal" evidence="6">
    <location>
        <begin position="521"/>
        <end position="733"/>
    </location>
</feature>
<dbReference type="InterPro" id="IPR022783">
    <property type="entry name" value="GCFC_dom"/>
</dbReference>
<keyword evidence="3" id="KW-0539">Nucleus</keyword>
<feature type="region of interest" description="Disordered" evidence="5">
    <location>
        <begin position="435"/>
        <end position="454"/>
    </location>
</feature>
<evidence type="ECO:0000256" key="3">
    <source>
        <dbReference type="ARBA" id="ARBA00023242"/>
    </source>
</evidence>
<dbReference type="InterPro" id="IPR028211">
    <property type="entry name" value="Ntr2"/>
</dbReference>
<feature type="compositionally biased region" description="Basic residues" evidence="5">
    <location>
        <begin position="70"/>
        <end position="80"/>
    </location>
</feature>
<proteinExistence type="inferred from homology"/>
<dbReference type="Pfam" id="PF15458">
    <property type="entry name" value="NTR2"/>
    <property type="match status" value="1"/>
</dbReference>